<dbReference type="EMBL" id="MGDJ01000004">
    <property type="protein sequence ID" value="OGL54283.1"/>
    <property type="molecule type" value="Genomic_DNA"/>
</dbReference>
<protein>
    <submittedName>
        <fullName evidence="1">Uncharacterized protein</fullName>
    </submittedName>
</protein>
<accession>A0A1F7SKJ0</accession>
<organism evidence="1 2">
    <name type="scientific">Candidatus Shapirobacteria bacterium RBG_13_44_7</name>
    <dbReference type="NCBI Taxonomy" id="1802149"/>
    <lineage>
        <taxon>Bacteria</taxon>
        <taxon>Candidatus Shapironibacteriota</taxon>
    </lineage>
</organism>
<reference evidence="1 2" key="1">
    <citation type="journal article" date="2016" name="Nat. Commun.">
        <title>Thousands of microbial genomes shed light on interconnected biogeochemical processes in an aquifer system.</title>
        <authorList>
            <person name="Anantharaman K."/>
            <person name="Brown C.T."/>
            <person name="Hug L.A."/>
            <person name="Sharon I."/>
            <person name="Castelle C.J."/>
            <person name="Probst A.J."/>
            <person name="Thomas B.C."/>
            <person name="Singh A."/>
            <person name="Wilkins M.J."/>
            <person name="Karaoz U."/>
            <person name="Brodie E.L."/>
            <person name="Williams K.H."/>
            <person name="Hubbard S.S."/>
            <person name="Banfield J.F."/>
        </authorList>
    </citation>
    <scope>NUCLEOTIDE SEQUENCE [LARGE SCALE GENOMIC DNA]</scope>
</reference>
<name>A0A1F7SKJ0_9BACT</name>
<sequence>MLKKLIEFFPQHNFYFRTRLNTPSGQQRLDWAISVSVRAITPQSARRKAINKAYQITDRTPGRYPIFD</sequence>
<dbReference type="Proteomes" id="UP000185874">
    <property type="component" value="Unassembled WGS sequence"/>
</dbReference>
<evidence type="ECO:0000313" key="2">
    <source>
        <dbReference type="Proteomes" id="UP000185874"/>
    </source>
</evidence>
<evidence type="ECO:0000313" key="1">
    <source>
        <dbReference type="EMBL" id="OGL54283.1"/>
    </source>
</evidence>
<comment type="caution">
    <text evidence="1">The sequence shown here is derived from an EMBL/GenBank/DDBJ whole genome shotgun (WGS) entry which is preliminary data.</text>
</comment>
<gene>
    <name evidence="1" type="ORF">A3K55_02495</name>
</gene>
<dbReference type="AlphaFoldDB" id="A0A1F7SKJ0"/>
<proteinExistence type="predicted"/>